<evidence type="ECO:0000256" key="9">
    <source>
        <dbReference type="ARBA" id="ARBA00023180"/>
    </source>
</evidence>
<evidence type="ECO:0000256" key="4">
    <source>
        <dbReference type="ARBA" id="ARBA00009743"/>
    </source>
</evidence>
<gene>
    <name evidence="14" type="ORF">FE257_002040</name>
</gene>
<keyword evidence="5" id="KW-0964">Secreted</keyword>
<dbReference type="GO" id="GO:0005975">
    <property type="term" value="P:carbohydrate metabolic process"/>
    <property type="evidence" value="ECO:0007669"/>
    <property type="project" value="InterPro"/>
</dbReference>
<dbReference type="CDD" id="cd14792">
    <property type="entry name" value="GH27"/>
    <property type="match status" value="1"/>
</dbReference>
<dbReference type="GO" id="GO:0005576">
    <property type="term" value="C:extracellular region"/>
    <property type="evidence" value="ECO:0007669"/>
    <property type="project" value="UniProtKB-SubCell"/>
</dbReference>
<dbReference type="EC" id="3.2.1.22" evidence="11"/>
<evidence type="ECO:0000256" key="3">
    <source>
        <dbReference type="ARBA" id="ARBA00004613"/>
    </source>
</evidence>
<dbReference type="EMBL" id="VCAU01000013">
    <property type="protein sequence ID" value="KAF9892263.1"/>
    <property type="molecule type" value="Genomic_DNA"/>
</dbReference>
<dbReference type="InterPro" id="IPR013780">
    <property type="entry name" value="Glyco_hydro_b"/>
</dbReference>
<keyword evidence="8 11" id="KW-1015">Disulfide bond</keyword>
<evidence type="ECO:0000259" key="13">
    <source>
        <dbReference type="Pfam" id="PF17801"/>
    </source>
</evidence>
<dbReference type="Gene3D" id="3.20.20.70">
    <property type="entry name" value="Aldolase class I"/>
    <property type="match status" value="1"/>
</dbReference>
<dbReference type="InterPro" id="IPR041233">
    <property type="entry name" value="Melibiase_C"/>
</dbReference>
<dbReference type="InterPro" id="IPR013785">
    <property type="entry name" value="Aldolase_TIM"/>
</dbReference>
<keyword evidence="6 12" id="KW-0732">Signal</keyword>
<comment type="caution">
    <text evidence="14">The sequence shown here is derived from an EMBL/GenBank/DDBJ whole genome shotgun (WGS) entry which is preliminary data.</text>
</comment>
<evidence type="ECO:0000256" key="11">
    <source>
        <dbReference type="RuleBase" id="RU361168"/>
    </source>
</evidence>
<evidence type="ECO:0000256" key="10">
    <source>
        <dbReference type="ARBA" id="ARBA00023295"/>
    </source>
</evidence>
<evidence type="ECO:0000256" key="5">
    <source>
        <dbReference type="ARBA" id="ARBA00022525"/>
    </source>
</evidence>
<comment type="catalytic activity">
    <reaction evidence="1 11">
        <text>Hydrolysis of terminal, non-reducing alpha-D-galactose residues in alpha-D-galactosides, including galactose oligosaccharides, galactomannans and galactolipids.</text>
        <dbReference type="EC" id="3.2.1.22"/>
    </reaction>
</comment>
<evidence type="ECO:0000256" key="6">
    <source>
        <dbReference type="ARBA" id="ARBA00022729"/>
    </source>
</evidence>
<dbReference type="SUPFAM" id="SSF51445">
    <property type="entry name" value="(Trans)glycosidases"/>
    <property type="match status" value="1"/>
</dbReference>
<dbReference type="PANTHER" id="PTHR11452">
    <property type="entry name" value="ALPHA-GALACTOSIDASE/ALPHA-N-ACETYLGALACTOSAMINIDASE"/>
    <property type="match status" value="1"/>
</dbReference>
<feature type="domain" description="Alpha galactosidase C-terminal" evidence="13">
    <location>
        <begin position="359"/>
        <end position="431"/>
    </location>
</feature>
<keyword evidence="10 11" id="KW-0326">Glycosidase</keyword>
<evidence type="ECO:0000313" key="15">
    <source>
        <dbReference type="Proteomes" id="UP001194746"/>
    </source>
</evidence>
<dbReference type="PANTHER" id="PTHR11452:SF61">
    <property type="entry name" value="ALPHA-GALACTOSIDASE B-RELATED"/>
    <property type="match status" value="1"/>
</dbReference>
<dbReference type="SUPFAM" id="SSF51011">
    <property type="entry name" value="Glycosyl hydrolase domain"/>
    <property type="match status" value="1"/>
</dbReference>
<name>A0AAD4CV05_ASPNN</name>
<reference evidence="14" key="1">
    <citation type="journal article" date="2019" name="Beilstein J. Org. Chem.">
        <title>Nanangenines: drimane sesquiterpenoids as the dominant metabolite cohort of a novel Australian fungus, Aspergillus nanangensis.</title>
        <authorList>
            <person name="Lacey H.J."/>
            <person name="Gilchrist C.L.M."/>
            <person name="Crombie A."/>
            <person name="Kalaitzis J.A."/>
            <person name="Vuong D."/>
            <person name="Rutledge P.J."/>
            <person name="Turner P."/>
            <person name="Pitt J.I."/>
            <person name="Lacey E."/>
            <person name="Chooi Y.H."/>
            <person name="Piggott A.M."/>
        </authorList>
    </citation>
    <scope>NUCLEOTIDE SEQUENCE</scope>
    <source>
        <strain evidence="14">MST-FP2251</strain>
    </source>
</reference>
<reference evidence="14" key="2">
    <citation type="submission" date="2020-02" db="EMBL/GenBank/DDBJ databases">
        <authorList>
            <person name="Gilchrist C.L.M."/>
            <person name="Chooi Y.-H."/>
        </authorList>
    </citation>
    <scope>NUCLEOTIDE SEQUENCE</scope>
    <source>
        <strain evidence="14">MST-FP2251</strain>
    </source>
</reference>
<evidence type="ECO:0000256" key="2">
    <source>
        <dbReference type="ARBA" id="ARBA00003969"/>
    </source>
</evidence>
<organism evidence="14 15">
    <name type="scientific">Aspergillus nanangensis</name>
    <dbReference type="NCBI Taxonomy" id="2582783"/>
    <lineage>
        <taxon>Eukaryota</taxon>
        <taxon>Fungi</taxon>
        <taxon>Dikarya</taxon>
        <taxon>Ascomycota</taxon>
        <taxon>Pezizomycotina</taxon>
        <taxon>Eurotiomycetes</taxon>
        <taxon>Eurotiomycetidae</taxon>
        <taxon>Eurotiales</taxon>
        <taxon>Aspergillaceae</taxon>
        <taxon>Aspergillus</taxon>
        <taxon>Aspergillus subgen. Circumdati</taxon>
    </lineage>
</organism>
<comment type="function">
    <text evidence="2">Hydrolyzes a variety of simple alpha-D-galactoside as well as more complex molecules such as oligosaccharides and polysaccharides.</text>
</comment>
<dbReference type="PROSITE" id="PS00512">
    <property type="entry name" value="ALPHA_GALACTOSIDASE"/>
    <property type="match status" value="1"/>
</dbReference>
<dbReference type="Proteomes" id="UP001194746">
    <property type="component" value="Unassembled WGS sequence"/>
</dbReference>
<dbReference type="Pfam" id="PF16499">
    <property type="entry name" value="Melibiase_2"/>
    <property type="match status" value="2"/>
</dbReference>
<dbReference type="InterPro" id="IPR002241">
    <property type="entry name" value="Glyco_hydro_27"/>
</dbReference>
<protein>
    <recommendedName>
        <fullName evidence="11">Alpha-galactosidase</fullName>
        <ecNumber evidence="11">3.2.1.22</ecNumber>
    </recommendedName>
    <alternativeName>
        <fullName evidence="11">Melibiase</fullName>
    </alternativeName>
</protein>
<keyword evidence="15" id="KW-1185">Reference proteome</keyword>
<evidence type="ECO:0000256" key="7">
    <source>
        <dbReference type="ARBA" id="ARBA00022801"/>
    </source>
</evidence>
<feature type="chain" id="PRO_5042033287" description="Alpha-galactosidase" evidence="12">
    <location>
        <begin position="19"/>
        <end position="451"/>
    </location>
</feature>
<dbReference type="Pfam" id="PF17801">
    <property type="entry name" value="Melibiase_C"/>
    <property type="match status" value="1"/>
</dbReference>
<accession>A0AAD4CV05</accession>
<proteinExistence type="inferred from homology"/>
<dbReference type="AlphaFoldDB" id="A0AAD4CV05"/>
<dbReference type="InterPro" id="IPR000111">
    <property type="entry name" value="Glyco_hydro_27/36_CS"/>
</dbReference>
<evidence type="ECO:0000256" key="1">
    <source>
        <dbReference type="ARBA" id="ARBA00001255"/>
    </source>
</evidence>
<keyword evidence="9" id="KW-0325">Glycoprotein</keyword>
<evidence type="ECO:0000256" key="8">
    <source>
        <dbReference type="ARBA" id="ARBA00023157"/>
    </source>
</evidence>
<dbReference type="PRINTS" id="PR00740">
    <property type="entry name" value="GLHYDRLASE27"/>
</dbReference>
<sequence>MVASNLLLLIGALPSALALVRKGDVGKLPALGWNGWNTYNCNISDERVVNAAKTLTKLGLKDAGYEYVNIDDCWSVKSGRDEKTDRIIPDPEKFPDGISGVADKVHKLGFKFGLYSSAGTQTCAEYPASLDKEDIDAETFAEWGVDYLKYDNCHVPSSYEDEYEYCEADTFNYGNYGNHPNGTCPDIKDLAPDNYDWSKSKTAGRFRAMAEALEKQDRVIMFSLCCHGHAAVHEWGAEVGASWRTENDIIPHWYRVAQILNDNSFKLNYIDFGAHNDMDMLEVGNGDLTDAETRSHFAFWAAAKSPLIIGADLESLSDKHVDILKNKVLLEFSQDGKHGGPAVPYKWGFNEDWTYDPKHPAEYWHGKTTKGRLVLMLNAQNQLETRKVSWKDVPGLKDTSYNVINGWTGKSLGCVSEVKAEMDSHDTAVLLVGDECSKSKGTVKLTSDDFE</sequence>
<dbReference type="InterPro" id="IPR017853">
    <property type="entry name" value="GH"/>
</dbReference>
<comment type="subcellular location">
    <subcellularLocation>
        <location evidence="3">Secreted</location>
    </subcellularLocation>
</comment>
<comment type="similarity">
    <text evidence="4 11">Belongs to the glycosyl hydrolase 27 family.</text>
</comment>
<evidence type="ECO:0000313" key="14">
    <source>
        <dbReference type="EMBL" id="KAF9892263.1"/>
    </source>
</evidence>
<dbReference type="Gene3D" id="2.60.40.1180">
    <property type="entry name" value="Golgi alpha-mannosidase II"/>
    <property type="match status" value="1"/>
</dbReference>
<keyword evidence="7 11" id="KW-0378">Hydrolase</keyword>
<dbReference type="GO" id="GO:0004557">
    <property type="term" value="F:alpha-galactosidase activity"/>
    <property type="evidence" value="ECO:0007669"/>
    <property type="project" value="UniProtKB-EC"/>
</dbReference>
<feature type="signal peptide" evidence="12">
    <location>
        <begin position="1"/>
        <end position="18"/>
    </location>
</feature>
<evidence type="ECO:0000256" key="12">
    <source>
        <dbReference type="SAM" id="SignalP"/>
    </source>
</evidence>